<keyword evidence="1" id="KW-0812">Transmembrane</keyword>
<name>A0A0P0W2X4_ORYSJ</name>
<dbReference type="AlphaFoldDB" id="A0A0P0W2X4"/>
<dbReference type="Proteomes" id="UP000059680">
    <property type="component" value="Chromosome 3"/>
</dbReference>
<dbReference type="PaxDb" id="39947-A0A0P0W2X4"/>
<reference evidence="2 3" key="2">
    <citation type="journal article" date="2013" name="Plant Cell Physiol.">
        <title>Rice Annotation Project Database (RAP-DB): an integrative and interactive database for rice genomics.</title>
        <authorList>
            <person name="Sakai H."/>
            <person name="Lee S.S."/>
            <person name="Tanaka T."/>
            <person name="Numa H."/>
            <person name="Kim J."/>
            <person name="Kawahara Y."/>
            <person name="Wakimoto H."/>
            <person name="Yang C.C."/>
            <person name="Iwamoto M."/>
            <person name="Abe T."/>
            <person name="Yamada Y."/>
            <person name="Muto A."/>
            <person name="Inokuchi H."/>
            <person name="Ikemura T."/>
            <person name="Matsumoto T."/>
            <person name="Sasaki T."/>
            <person name="Itoh T."/>
        </authorList>
    </citation>
    <scope>NUCLEOTIDE SEQUENCE [LARGE SCALE GENOMIC DNA]</scope>
    <source>
        <strain evidence="3">cv. Nipponbare</strain>
    </source>
</reference>
<feature type="non-terminal residue" evidence="2">
    <location>
        <position position="1"/>
    </location>
</feature>
<reference evidence="3" key="1">
    <citation type="journal article" date="2005" name="Nature">
        <title>The map-based sequence of the rice genome.</title>
        <authorList>
            <consortium name="International rice genome sequencing project (IRGSP)"/>
            <person name="Matsumoto T."/>
            <person name="Wu J."/>
            <person name="Kanamori H."/>
            <person name="Katayose Y."/>
            <person name="Fujisawa M."/>
            <person name="Namiki N."/>
            <person name="Mizuno H."/>
            <person name="Yamamoto K."/>
            <person name="Antonio B.A."/>
            <person name="Baba T."/>
            <person name="Sakata K."/>
            <person name="Nagamura Y."/>
            <person name="Aoki H."/>
            <person name="Arikawa K."/>
            <person name="Arita K."/>
            <person name="Bito T."/>
            <person name="Chiden Y."/>
            <person name="Fujitsuka N."/>
            <person name="Fukunaka R."/>
            <person name="Hamada M."/>
            <person name="Harada C."/>
            <person name="Hayashi A."/>
            <person name="Hijishita S."/>
            <person name="Honda M."/>
            <person name="Hosokawa S."/>
            <person name="Ichikawa Y."/>
            <person name="Idonuma A."/>
            <person name="Iijima M."/>
            <person name="Ikeda M."/>
            <person name="Ikeno M."/>
            <person name="Ito K."/>
            <person name="Ito S."/>
            <person name="Ito T."/>
            <person name="Ito Y."/>
            <person name="Ito Y."/>
            <person name="Iwabuchi A."/>
            <person name="Kamiya K."/>
            <person name="Karasawa W."/>
            <person name="Kurita K."/>
            <person name="Katagiri S."/>
            <person name="Kikuta A."/>
            <person name="Kobayashi H."/>
            <person name="Kobayashi N."/>
            <person name="Machita K."/>
            <person name="Maehara T."/>
            <person name="Masukawa M."/>
            <person name="Mizubayashi T."/>
            <person name="Mukai Y."/>
            <person name="Nagasaki H."/>
            <person name="Nagata Y."/>
            <person name="Naito S."/>
            <person name="Nakashima M."/>
            <person name="Nakama Y."/>
            <person name="Nakamichi Y."/>
            <person name="Nakamura M."/>
            <person name="Meguro A."/>
            <person name="Negishi M."/>
            <person name="Ohta I."/>
            <person name="Ohta T."/>
            <person name="Okamoto M."/>
            <person name="Ono N."/>
            <person name="Saji S."/>
            <person name="Sakaguchi M."/>
            <person name="Sakai K."/>
            <person name="Shibata M."/>
            <person name="Shimokawa T."/>
            <person name="Song J."/>
            <person name="Takazaki Y."/>
            <person name="Terasawa K."/>
            <person name="Tsugane M."/>
            <person name="Tsuji K."/>
            <person name="Ueda S."/>
            <person name="Waki K."/>
            <person name="Yamagata H."/>
            <person name="Yamamoto M."/>
            <person name="Yamamoto S."/>
            <person name="Yamane H."/>
            <person name="Yoshiki S."/>
            <person name="Yoshihara R."/>
            <person name="Yukawa K."/>
            <person name="Zhong H."/>
            <person name="Yano M."/>
            <person name="Yuan Q."/>
            <person name="Ouyang S."/>
            <person name="Liu J."/>
            <person name="Jones K.M."/>
            <person name="Gansberger K."/>
            <person name="Moffat K."/>
            <person name="Hill J."/>
            <person name="Bera J."/>
            <person name="Fadrosh D."/>
            <person name="Jin S."/>
            <person name="Johri S."/>
            <person name="Kim M."/>
            <person name="Overton L."/>
            <person name="Reardon M."/>
            <person name="Tsitrin T."/>
            <person name="Vuong H."/>
            <person name="Weaver B."/>
            <person name="Ciecko A."/>
            <person name="Tallon L."/>
            <person name="Jackson J."/>
            <person name="Pai G."/>
            <person name="Aken S.V."/>
            <person name="Utterback T."/>
            <person name="Reidmuller S."/>
            <person name="Feldblyum T."/>
            <person name="Hsiao J."/>
            <person name="Zismann V."/>
            <person name="Iobst S."/>
            <person name="de Vazeille A.R."/>
            <person name="Buell C.R."/>
            <person name="Ying K."/>
            <person name="Li Y."/>
            <person name="Lu T."/>
            <person name="Huang Y."/>
            <person name="Zhao Q."/>
            <person name="Feng Q."/>
            <person name="Zhang L."/>
            <person name="Zhu J."/>
            <person name="Weng Q."/>
            <person name="Mu J."/>
            <person name="Lu Y."/>
            <person name="Fan D."/>
            <person name="Liu Y."/>
            <person name="Guan J."/>
            <person name="Zhang Y."/>
            <person name="Yu S."/>
            <person name="Liu X."/>
            <person name="Zhang Y."/>
            <person name="Hong G."/>
            <person name="Han B."/>
            <person name="Choisne N."/>
            <person name="Demange N."/>
            <person name="Orjeda G."/>
            <person name="Samain S."/>
            <person name="Cattolico L."/>
            <person name="Pelletier E."/>
            <person name="Couloux A."/>
            <person name="Segurens B."/>
            <person name="Wincker P."/>
            <person name="D'Hont A."/>
            <person name="Scarpelli C."/>
            <person name="Weissenbach J."/>
            <person name="Salanoubat M."/>
            <person name="Quetier F."/>
            <person name="Yu Y."/>
            <person name="Kim H.R."/>
            <person name="Rambo T."/>
            <person name="Currie J."/>
            <person name="Collura K."/>
            <person name="Luo M."/>
            <person name="Yang T."/>
            <person name="Ammiraju J.S.S."/>
            <person name="Engler F."/>
            <person name="Soderlund C."/>
            <person name="Wing R.A."/>
            <person name="Palmer L.E."/>
            <person name="de la Bastide M."/>
            <person name="Spiegel L."/>
            <person name="Nascimento L."/>
            <person name="Zutavern T."/>
            <person name="O'Shaughnessy A."/>
            <person name="Dike S."/>
            <person name="Dedhia N."/>
            <person name="Preston R."/>
            <person name="Balija V."/>
            <person name="McCombie W.R."/>
            <person name="Chow T."/>
            <person name="Chen H."/>
            <person name="Chung M."/>
            <person name="Chen C."/>
            <person name="Shaw J."/>
            <person name="Wu H."/>
            <person name="Hsiao K."/>
            <person name="Chao Y."/>
            <person name="Chu M."/>
            <person name="Cheng C."/>
            <person name="Hour A."/>
            <person name="Lee P."/>
            <person name="Lin S."/>
            <person name="Lin Y."/>
            <person name="Liou J."/>
            <person name="Liu S."/>
            <person name="Hsing Y."/>
            <person name="Raghuvanshi S."/>
            <person name="Mohanty A."/>
            <person name="Bharti A.K."/>
            <person name="Gaur A."/>
            <person name="Gupta V."/>
            <person name="Kumar D."/>
            <person name="Ravi V."/>
            <person name="Vij S."/>
            <person name="Kapur A."/>
            <person name="Khurana P."/>
            <person name="Khurana P."/>
            <person name="Khurana J.P."/>
            <person name="Tyagi A.K."/>
            <person name="Gaikwad K."/>
            <person name="Singh A."/>
            <person name="Dalal V."/>
            <person name="Srivastava S."/>
            <person name="Dixit A."/>
            <person name="Pal A.K."/>
            <person name="Ghazi I.A."/>
            <person name="Yadav M."/>
            <person name="Pandit A."/>
            <person name="Bhargava A."/>
            <person name="Sureshbabu K."/>
            <person name="Batra K."/>
            <person name="Sharma T.R."/>
            <person name="Mohapatra T."/>
            <person name="Singh N.K."/>
            <person name="Messing J."/>
            <person name="Nelson A.B."/>
            <person name="Fuks G."/>
            <person name="Kavchok S."/>
            <person name="Keizer G."/>
            <person name="Linton E."/>
            <person name="Llaca V."/>
            <person name="Song R."/>
            <person name="Tanyolac B."/>
            <person name="Young S."/>
            <person name="Ho-Il K."/>
            <person name="Hahn J.H."/>
            <person name="Sangsakoo G."/>
            <person name="Vanavichit A."/>
            <person name="de Mattos Luiz.A.T."/>
            <person name="Zimmer P.D."/>
            <person name="Malone G."/>
            <person name="Dellagostin O."/>
            <person name="de Oliveira A.C."/>
            <person name="Bevan M."/>
            <person name="Bancroft I."/>
            <person name="Minx P."/>
            <person name="Cordum H."/>
            <person name="Wilson R."/>
            <person name="Cheng Z."/>
            <person name="Jin W."/>
            <person name="Jiang J."/>
            <person name="Leong S.A."/>
            <person name="Iwama H."/>
            <person name="Gojobori T."/>
            <person name="Itoh T."/>
            <person name="Niimura Y."/>
            <person name="Fujii Y."/>
            <person name="Habara T."/>
            <person name="Sakai H."/>
            <person name="Sato Y."/>
            <person name="Wilson G."/>
            <person name="Kumar K."/>
            <person name="McCouch S."/>
            <person name="Juretic N."/>
            <person name="Hoen D."/>
            <person name="Wright S."/>
            <person name="Bruskiewich R."/>
            <person name="Bureau T."/>
            <person name="Miyao A."/>
            <person name="Hirochika H."/>
            <person name="Nishikawa T."/>
            <person name="Kadowaki K."/>
            <person name="Sugiura M."/>
            <person name="Burr B."/>
            <person name="Sasaki T."/>
        </authorList>
    </citation>
    <scope>NUCLEOTIDE SEQUENCE [LARGE SCALE GENOMIC DNA]</scope>
    <source>
        <strain evidence="3">cv. Nipponbare</strain>
    </source>
</reference>
<sequence length="110" mass="11482">RPGRAAEHTLLRLLCGGCARSLAVTTMIAESAAQVVSLLAPLLVVVLVAAVLASASGAGSAREREEAEAEAEARAREWARFVFGPEADDERAPPPPSRRVLVVARHDGCG</sequence>
<organism evidence="2 3">
    <name type="scientific">Oryza sativa subsp. japonica</name>
    <name type="common">Rice</name>
    <dbReference type="NCBI Taxonomy" id="39947"/>
    <lineage>
        <taxon>Eukaryota</taxon>
        <taxon>Viridiplantae</taxon>
        <taxon>Streptophyta</taxon>
        <taxon>Embryophyta</taxon>
        <taxon>Tracheophyta</taxon>
        <taxon>Spermatophyta</taxon>
        <taxon>Magnoliopsida</taxon>
        <taxon>Liliopsida</taxon>
        <taxon>Poales</taxon>
        <taxon>Poaceae</taxon>
        <taxon>BOP clade</taxon>
        <taxon>Oryzoideae</taxon>
        <taxon>Oryzeae</taxon>
        <taxon>Oryzinae</taxon>
        <taxon>Oryza</taxon>
        <taxon>Oryza sativa</taxon>
    </lineage>
</organism>
<evidence type="ECO:0000313" key="3">
    <source>
        <dbReference type="Proteomes" id="UP000059680"/>
    </source>
</evidence>
<evidence type="ECO:0000313" key="2">
    <source>
        <dbReference type="EMBL" id="BAS86013.1"/>
    </source>
</evidence>
<dbReference type="OMA" id="ARHDGCG"/>
<keyword evidence="1" id="KW-1133">Transmembrane helix</keyword>
<keyword evidence="3" id="KW-1185">Reference proteome</keyword>
<dbReference type="Gramene" id="Os03t0710550-01">
    <property type="protein sequence ID" value="Os03t0710550-01"/>
    <property type="gene ID" value="Os03g0710550"/>
</dbReference>
<protein>
    <submittedName>
        <fullName evidence="2">Os03g0710550 protein</fullName>
    </submittedName>
</protein>
<reference evidence="2 3" key="3">
    <citation type="journal article" date="2013" name="Rice">
        <title>Improvement of the Oryza sativa Nipponbare reference genome using next generation sequence and optical map data.</title>
        <authorList>
            <person name="Kawahara Y."/>
            <person name="de la Bastide M."/>
            <person name="Hamilton J.P."/>
            <person name="Kanamori H."/>
            <person name="McCombie W.R."/>
            <person name="Ouyang S."/>
            <person name="Schwartz D.C."/>
            <person name="Tanaka T."/>
            <person name="Wu J."/>
            <person name="Zhou S."/>
            <person name="Childs K.L."/>
            <person name="Davidson R.M."/>
            <person name="Lin H."/>
            <person name="Quesada-Ocampo L."/>
            <person name="Vaillancourt B."/>
            <person name="Sakai H."/>
            <person name="Lee S.S."/>
            <person name="Kim J."/>
            <person name="Numa H."/>
            <person name="Itoh T."/>
            <person name="Buell C.R."/>
            <person name="Matsumoto T."/>
        </authorList>
    </citation>
    <scope>NUCLEOTIDE SEQUENCE [LARGE SCALE GENOMIC DNA]</scope>
    <source>
        <strain evidence="3">cv. Nipponbare</strain>
    </source>
</reference>
<feature type="transmembrane region" description="Helical" evidence="1">
    <location>
        <begin position="35"/>
        <end position="55"/>
    </location>
</feature>
<gene>
    <name evidence="2" type="ordered locus">Os03g0710550</name>
    <name evidence="2" type="ORF">OSNPB_030710550</name>
</gene>
<dbReference type="FunCoup" id="A0A0P0W2X4">
    <property type="interactions" value="126"/>
</dbReference>
<dbReference type="InParanoid" id="A0A0P0W2X4"/>
<evidence type="ECO:0000256" key="1">
    <source>
        <dbReference type="SAM" id="Phobius"/>
    </source>
</evidence>
<dbReference type="EMBL" id="AP014959">
    <property type="protein sequence ID" value="BAS86013.1"/>
    <property type="molecule type" value="Genomic_DNA"/>
</dbReference>
<accession>A0A0P0W2X4</accession>
<proteinExistence type="predicted"/>
<keyword evidence="1" id="KW-0472">Membrane</keyword>